<accession>A0A8J2SSK8</accession>
<gene>
    <name evidence="6" type="ORF">PECAL_4P11540</name>
</gene>
<keyword evidence="1" id="KW-0479">Metal-binding</keyword>
<evidence type="ECO:0000313" key="6">
    <source>
        <dbReference type="EMBL" id="CAH0373906.1"/>
    </source>
</evidence>
<dbReference type="Pfam" id="PF01753">
    <property type="entry name" value="zf-MYND"/>
    <property type="match status" value="1"/>
</dbReference>
<dbReference type="OrthoDB" id="40466at2759"/>
<evidence type="ECO:0000256" key="3">
    <source>
        <dbReference type="ARBA" id="ARBA00022833"/>
    </source>
</evidence>
<keyword evidence="2 4" id="KW-0863">Zinc-finger</keyword>
<evidence type="ECO:0000259" key="5">
    <source>
        <dbReference type="PROSITE" id="PS50865"/>
    </source>
</evidence>
<sequence length="247" mass="26836">MEVRMNAELPAFDKTLEDKAFAEALEEDGLPPLYPNQPRWAFEDGRGGAEAEAFAQRRSDAAFAHVKLLARRNRGKKQPPGDWRALLSTAGLRPSEPTSKIFTDTKTPISVDAFMGELVRTNQLAFGPDAGSNVPPEARCCDRCGAVTPCVCACGVSFCSRVCLKEAWPEHAPSCAVVFKNGPVAYTTLNEREFGDARGPDDRPASESCAHCGVRGATARCGRCRKVVYCGRACQAAAWGRHRKLCK</sequence>
<dbReference type="GO" id="GO:0008270">
    <property type="term" value="F:zinc ion binding"/>
    <property type="evidence" value="ECO:0007669"/>
    <property type="project" value="UniProtKB-KW"/>
</dbReference>
<keyword evidence="7" id="KW-1185">Reference proteome</keyword>
<dbReference type="Gene3D" id="6.10.140.2220">
    <property type="match status" value="1"/>
</dbReference>
<comment type="caution">
    <text evidence="6">The sequence shown here is derived from an EMBL/GenBank/DDBJ whole genome shotgun (WGS) entry which is preliminary data.</text>
</comment>
<evidence type="ECO:0000313" key="7">
    <source>
        <dbReference type="Proteomes" id="UP000789595"/>
    </source>
</evidence>
<keyword evidence="3" id="KW-0862">Zinc</keyword>
<dbReference type="EMBL" id="CAKKNE010000004">
    <property type="protein sequence ID" value="CAH0373906.1"/>
    <property type="molecule type" value="Genomic_DNA"/>
</dbReference>
<dbReference type="PROSITE" id="PS50865">
    <property type="entry name" value="ZF_MYND_2"/>
    <property type="match status" value="1"/>
</dbReference>
<dbReference type="InterPro" id="IPR002893">
    <property type="entry name" value="Znf_MYND"/>
</dbReference>
<evidence type="ECO:0000256" key="1">
    <source>
        <dbReference type="ARBA" id="ARBA00022723"/>
    </source>
</evidence>
<dbReference type="SUPFAM" id="SSF144232">
    <property type="entry name" value="HIT/MYND zinc finger-like"/>
    <property type="match status" value="1"/>
</dbReference>
<feature type="domain" description="MYND-type" evidence="5">
    <location>
        <begin position="209"/>
        <end position="246"/>
    </location>
</feature>
<organism evidence="6 7">
    <name type="scientific">Pelagomonas calceolata</name>
    <dbReference type="NCBI Taxonomy" id="35677"/>
    <lineage>
        <taxon>Eukaryota</taxon>
        <taxon>Sar</taxon>
        <taxon>Stramenopiles</taxon>
        <taxon>Ochrophyta</taxon>
        <taxon>Pelagophyceae</taxon>
        <taxon>Pelagomonadales</taxon>
        <taxon>Pelagomonadaceae</taxon>
        <taxon>Pelagomonas</taxon>
    </lineage>
</organism>
<dbReference type="PROSITE" id="PS01360">
    <property type="entry name" value="ZF_MYND_1"/>
    <property type="match status" value="1"/>
</dbReference>
<evidence type="ECO:0000256" key="4">
    <source>
        <dbReference type="PROSITE-ProRule" id="PRU00134"/>
    </source>
</evidence>
<dbReference type="Proteomes" id="UP000789595">
    <property type="component" value="Unassembled WGS sequence"/>
</dbReference>
<dbReference type="AlphaFoldDB" id="A0A8J2SSK8"/>
<evidence type="ECO:0000256" key="2">
    <source>
        <dbReference type="ARBA" id="ARBA00022771"/>
    </source>
</evidence>
<proteinExistence type="predicted"/>
<name>A0A8J2SSK8_9STRA</name>
<reference evidence="6" key="1">
    <citation type="submission" date="2021-11" db="EMBL/GenBank/DDBJ databases">
        <authorList>
            <consortium name="Genoscope - CEA"/>
            <person name="William W."/>
        </authorList>
    </citation>
    <scope>NUCLEOTIDE SEQUENCE</scope>
</reference>
<protein>
    <recommendedName>
        <fullName evidence="5">MYND-type domain-containing protein</fullName>
    </recommendedName>
</protein>